<sequence length="99" mass="11727">MGKNYLLNYIDHSIVYKVGVSEKLMNIYQNYLFFAKTQQFPSLKYSVFRPKFMDLLEKMNLCCEIIQKNNTFYITNLQLGSDPTEEELLEVARNIKRAD</sequence>
<dbReference type="AlphaFoldDB" id="A0A386AXG2"/>
<dbReference type="EMBL" id="MH591087">
    <property type="protein sequence ID" value="AYC64039.1"/>
    <property type="molecule type" value="Genomic_DNA"/>
</dbReference>
<name>A0A386AXG2_9CHLO</name>
<organism evidence="1">
    <name type="scientific">Halimeda micronesica</name>
    <dbReference type="NCBI Taxonomy" id="170426"/>
    <lineage>
        <taxon>Eukaryota</taxon>
        <taxon>Viridiplantae</taxon>
        <taxon>Chlorophyta</taxon>
        <taxon>core chlorophytes</taxon>
        <taxon>Ulvophyceae</taxon>
        <taxon>TCBD clade</taxon>
        <taxon>Bryopsidales</taxon>
        <taxon>Halimedineae</taxon>
        <taxon>Halimedaceae</taxon>
        <taxon>Halimedeae</taxon>
        <taxon>Halimeda</taxon>
    </lineage>
</organism>
<accession>A0A386AXG2</accession>
<geneLocation type="chloroplast" evidence="1"/>
<gene>
    <name evidence="1" type="primary">orf99</name>
</gene>
<protein>
    <submittedName>
        <fullName evidence="1">Uncharacterized protein</fullName>
    </submittedName>
</protein>
<reference evidence="1" key="2">
    <citation type="journal article" date="2019" name="Mol. Phylogenet. Evol.">
        <title>Reassessment of the classification of bryopsidales (chlorophyta) based on chloroplast phylogenomic analyses.</title>
        <authorList>
            <person name="Cremen M.C."/>
            <person name="Leliaert F."/>
            <person name="West J."/>
            <person name="Lam D.W."/>
            <person name="Shimada S."/>
            <person name="Lopez-Bautista J.M."/>
            <person name="Verbruggen H."/>
        </authorList>
    </citation>
    <scope>NUCLEOTIDE SEQUENCE</scope>
</reference>
<keyword evidence="1" id="KW-0150">Chloroplast</keyword>
<reference evidence="1" key="1">
    <citation type="submission" date="2018-07" db="EMBL/GenBank/DDBJ databases">
        <authorList>
            <person name="Quirk P.G."/>
            <person name="Krulwich T.A."/>
        </authorList>
    </citation>
    <scope>NUCLEOTIDE SEQUENCE</scope>
</reference>
<evidence type="ECO:0000313" key="1">
    <source>
        <dbReference type="EMBL" id="AYC64039.1"/>
    </source>
</evidence>
<proteinExistence type="predicted"/>
<keyword evidence="1" id="KW-0934">Plastid</keyword>